<dbReference type="GO" id="GO:0045454">
    <property type="term" value="P:cell redox homeostasis"/>
    <property type="evidence" value="ECO:0007669"/>
    <property type="project" value="InterPro"/>
</dbReference>
<dbReference type="InterPro" id="IPR017871">
    <property type="entry name" value="ABC_transporter-like_CS"/>
</dbReference>
<evidence type="ECO:0000259" key="11">
    <source>
        <dbReference type="PROSITE" id="PS50929"/>
    </source>
</evidence>
<dbReference type="OrthoDB" id="9762778at2"/>
<dbReference type="AlphaFoldDB" id="A0A4P6JTZ6"/>
<dbReference type="CDD" id="cd18585">
    <property type="entry name" value="ABC_6TM_CydC"/>
    <property type="match status" value="1"/>
</dbReference>
<evidence type="ECO:0000256" key="2">
    <source>
        <dbReference type="ARBA" id="ARBA00022448"/>
    </source>
</evidence>
<feature type="transmembrane region" description="Helical" evidence="9">
    <location>
        <begin position="165"/>
        <end position="189"/>
    </location>
</feature>
<dbReference type="GO" id="GO:0016887">
    <property type="term" value="F:ATP hydrolysis activity"/>
    <property type="evidence" value="ECO:0007669"/>
    <property type="project" value="InterPro"/>
</dbReference>
<feature type="transmembrane region" description="Helical" evidence="9">
    <location>
        <begin position="253"/>
        <end position="274"/>
    </location>
</feature>
<dbReference type="Gene3D" id="1.20.1560.10">
    <property type="entry name" value="ABC transporter type 1, transmembrane domain"/>
    <property type="match status" value="1"/>
</dbReference>
<evidence type="ECO:0000256" key="6">
    <source>
        <dbReference type="ARBA" id="ARBA00022840"/>
    </source>
</evidence>
<dbReference type="InterPro" id="IPR003439">
    <property type="entry name" value="ABC_transporter-like_ATP-bd"/>
</dbReference>
<dbReference type="GO" id="GO:0034040">
    <property type="term" value="F:ATPase-coupled lipid transmembrane transporter activity"/>
    <property type="evidence" value="ECO:0007669"/>
    <property type="project" value="TreeGrafter"/>
</dbReference>
<evidence type="ECO:0000256" key="4">
    <source>
        <dbReference type="ARBA" id="ARBA00022692"/>
    </source>
</evidence>
<reference evidence="12 13" key="1">
    <citation type="submission" date="2019-01" db="EMBL/GenBank/DDBJ databases">
        <title>Ktedonosporobacter rubrisoli SCAWS-G2.</title>
        <authorList>
            <person name="Huang Y."/>
            <person name="Yan B."/>
        </authorList>
    </citation>
    <scope>NUCLEOTIDE SEQUENCE [LARGE SCALE GENOMIC DNA]</scope>
    <source>
        <strain evidence="12 13">SCAWS-G2</strain>
    </source>
</reference>
<proteinExistence type="predicted"/>
<dbReference type="EMBL" id="CP035758">
    <property type="protein sequence ID" value="QBD78762.1"/>
    <property type="molecule type" value="Genomic_DNA"/>
</dbReference>
<dbReference type="InterPro" id="IPR003593">
    <property type="entry name" value="AAA+_ATPase"/>
</dbReference>
<keyword evidence="6" id="KW-0067">ATP-binding</keyword>
<sequence>MKTFWRLLKLAGPVKGSMVLAALTGCITVACGVGLMATSAYLISMAALHPSFAALSIAIVGVRFFGIARGAFRYLERLVSHQATFRLLTSIRVWLYEALEPLMPARVLDFAHSKGTGLRSGDILSRIVADVDMLQNVYVRVLAPPLVALLVALGMWWLLGAFNQLFALVFTAFYLLAAVGIPSLAYVLGHKAGEQLVERKAELSAQMVDSIQGIADIVAFGQESRLSTSMRQLDEALARLQMRMAHISGLQSLLSNLFLNLAVWTMLLVAIPLVQQGQLHGVYLALLILATASGFEAVQSLPEAFQQLGGTLRAAKRLFEIVDARPEVCDEPGTSPQPACYDIELRHVGFSYVPGRGRAVKDVSFTVPQGQCLALVGLSGAGKSTLAQLLQRFWEYQEGHIRLGGYELRRYRQDDLHKLISVVTQDTHLFNTTVRENLRLAKPAASFEELVQAAKQARIHEVIEALPHGYDTQIGEQGLLLSGGERQRLAIARAILKDAPILLLDEPTANLDALTEREVLQELRTLMKGRTTLMITHRLVDMDIADEIVVLNEGKVVECGKPYELMQLEGYYWKLWNMQRQVLV</sequence>
<keyword evidence="4 9" id="KW-0812">Transmembrane</keyword>
<dbReference type="GO" id="GO:0005886">
    <property type="term" value="C:plasma membrane"/>
    <property type="evidence" value="ECO:0007669"/>
    <property type="project" value="UniProtKB-SubCell"/>
</dbReference>
<evidence type="ECO:0000256" key="1">
    <source>
        <dbReference type="ARBA" id="ARBA00004651"/>
    </source>
</evidence>
<evidence type="ECO:0000313" key="13">
    <source>
        <dbReference type="Proteomes" id="UP000290365"/>
    </source>
</evidence>
<dbReference type="SUPFAM" id="SSF52540">
    <property type="entry name" value="P-loop containing nucleoside triphosphate hydrolases"/>
    <property type="match status" value="1"/>
</dbReference>
<dbReference type="RefSeq" id="WP_129889815.1">
    <property type="nucleotide sequence ID" value="NZ_CP035758.1"/>
</dbReference>
<keyword evidence="7 9" id="KW-1133">Transmembrane helix</keyword>
<keyword evidence="5" id="KW-0547">Nucleotide-binding</keyword>
<dbReference type="NCBIfam" id="TIGR02868">
    <property type="entry name" value="CydC"/>
    <property type="match status" value="1"/>
</dbReference>
<feature type="transmembrane region" description="Helical" evidence="9">
    <location>
        <begin position="20"/>
        <end position="43"/>
    </location>
</feature>
<dbReference type="InterPro" id="IPR039421">
    <property type="entry name" value="Type_1_exporter"/>
</dbReference>
<evidence type="ECO:0000256" key="8">
    <source>
        <dbReference type="ARBA" id="ARBA00023136"/>
    </source>
</evidence>
<dbReference type="Proteomes" id="UP000290365">
    <property type="component" value="Chromosome"/>
</dbReference>
<keyword evidence="2" id="KW-0813">Transport</keyword>
<dbReference type="Pfam" id="PF00005">
    <property type="entry name" value="ABC_tran"/>
    <property type="match status" value="1"/>
</dbReference>
<accession>A0A4P6JTZ6</accession>
<dbReference type="InterPro" id="IPR036640">
    <property type="entry name" value="ABC1_TM_sf"/>
</dbReference>
<dbReference type="KEGG" id="kbs:EPA93_23355"/>
<feature type="transmembrane region" description="Helical" evidence="9">
    <location>
        <begin position="137"/>
        <end position="159"/>
    </location>
</feature>
<evidence type="ECO:0000256" key="5">
    <source>
        <dbReference type="ARBA" id="ARBA00022741"/>
    </source>
</evidence>
<feature type="domain" description="ABC transporter" evidence="10">
    <location>
        <begin position="343"/>
        <end position="578"/>
    </location>
</feature>
<dbReference type="PROSITE" id="PS00211">
    <property type="entry name" value="ABC_TRANSPORTER_1"/>
    <property type="match status" value="1"/>
</dbReference>
<evidence type="ECO:0000259" key="10">
    <source>
        <dbReference type="PROSITE" id="PS50893"/>
    </source>
</evidence>
<dbReference type="PANTHER" id="PTHR24221">
    <property type="entry name" value="ATP-BINDING CASSETTE SUB-FAMILY B"/>
    <property type="match status" value="1"/>
</dbReference>
<dbReference type="FunFam" id="3.40.50.300:FF:000221">
    <property type="entry name" value="Multidrug ABC transporter ATP-binding protein"/>
    <property type="match status" value="1"/>
</dbReference>
<dbReference type="InterPro" id="IPR011527">
    <property type="entry name" value="ABC1_TM_dom"/>
</dbReference>
<dbReference type="PANTHER" id="PTHR24221:SF653">
    <property type="entry name" value="TRANSPORT ATP-BINDING PROTEIN CYDC"/>
    <property type="match status" value="1"/>
</dbReference>
<dbReference type="PROSITE" id="PS50893">
    <property type="entry name" value="ABC_TRANSPORTER_2"/>
    <property type="match status" value="1"/>
</dbReference>
<dbReference type="InterPro" id="IPR027417">
    <property type="entry name" value="P-loop_NTPase"/>
</dbReference>
<dbReference type="InterPro" id="IPR014223">
    <property type="entry name" value="ABC_CydC/D"/>
</dbReference>
<evidence type="ECO:0000313" key="12">
    <source>
        <dbReference type="EMBL" id="QBD78762.1"/>
    </source>
</evidence>
<dbReference type="SUPFAM" id="SSF90123">
    <property type="entry name" value="ABC transporter transmembrane region"/>
    <property type="match status" value="1"/>
</dbReference>
<dbReference type="PROSITE" id="PS51257">
    <property type="entry name" value="PROKAR_LIPOPROTEIN"/>
    <property type="match status" value="1"/>
</dbReference>
<dbReference type="Gene3D" id="3.40.50.300">
    <property type="entry name" value="P-loop containing nucleotide triphosphate hydrolases"/>
    <property type="match status" value="1"/>
</dbReference>
<dbReference type="GO" id="GO:0005524">
    <property type="term" value="F:ATP binding"/>
    <property type="evidence" value="ECO:0007669"/>
    <property type="project" value="UniProtKB-KW"/>
</dbReference>
<keyword evidence="8 9" id="KW-0472">Membrane</keyword>
<organism evidence="12 13">
    <name type="scientific">Ktedonosporobacter rubrisoli</name>
    <dbReference type="NCBI Taxonomy" id="2509675"/>
    <lineage>
        <taxon>Bacteria</taxon>
        <taxon>Bacillati</taxon>
        <taxon>Chloroflexota</taxon>
        <taxon>Ktedonobacteria</taxon>
        <taxon>Ktedonobacterales</taxon>
        <taxon>Ktedonosporobacteraceae</taxon>
        <taxon>Ktedonosporobacter</taxon>
    </lineage>
</organism>
<protein>
    <submittedName>
        <fullName evidence="12">Thiol reductant ABC exporter subunit CydC</fullName>
    </submittedName>
</protein>
<feature type="domain" description="ABC transmembrane type-1" evidence="11">
    <location>
        <begin position="19"/>
        <end position="310"/>
    </location>
</feature>
<evidence type="ECO:0000256" key="7">
    <source>
        <dbReference type="ARBA" id="ARBA00022989"/>
    </source>
</evidence>
<comment type="subcellular location">
    <subcellularLocation>
        <location evidence="1">Cell membrane</location>
        <topology evidence="1">Multi-pass membrane protein</topology>
    </subcellularLocation>
</comment>
<feature type="transmembrane region" description="Helical" evidence="9">
    <location>
        <begin position="49"/>
        <end position="68"/>
    </location>
</feature>
<name>A0A4P6JTZ6_KTERU</name>
<keyword evidence="3" id="KW-1003">Cell membrane</keyword>
<dbReference type="PROSITE" id="PS50929">
    <property type="entry name" value="ABC_TM1F"/>
    <property type="match status" value="1"/>
</dbReference>
<dbReference type="GO" id="GO:0140359">
    <property type="term" value="F:ABC-type transporter activity"/>
    <property type="evidence" value="ECO:0007669"/>
    <property type="project" value="InterPro"/>
</dbReference>
<gene>
    <name evidence="12" type="primary">cydC</name>
    <name evidence="12" type="ORF">EPA93_23355</name>
</gene>
<evidence type="ECO:0000256" key="3">
    <source>
        <dbReference type="ARBA" id="ARBA00022475"/>
    </source>
</evidence>
<dbReference type="Pfam" id="PF00664">
    <property type="entry name" value="ABC_membrane"/>
    <property type="match status" value="1"/>
</dbReference>
<dbReference type="SMART" id="SM00382">
    <property type="entry name" value="AAA"/>
    <property type="match status" value="1"/>
</dbReference>
<keyword evidence="13" id="KW-1185">Reference proteome</keyword>
<evidence type="ECO:0000256" key="9">
    <source>
        <dbReference type="SAM" id="Phobius"/>
    </source>
</evidence>
<dbReference type="GO" id="GO:0034775">
    <property type="term" value="P:glutathione transmembrane transport"/>
    <property type="evidence" value="ECO:0007669"/>
    <property type="project" value="InterPro"/>
</dbReference>